<keyword evidence="7 9" id="KW-0067">ATP-binding</keyword>
<dbReference type="Pfam" id="PF05362">
    <property type="entry name" value="Lon_C"/>
    <property type="match status" value="1"/>
</dbReference>
<protein>
    <recommendedName>
        <fullName evidence="9 10">Lon protease</fullName>
        <ecNumber evidence="9 10">3.4.21.53</ecNumber>
    </recommendedName>
    <alternativeName>
        <fullName evidence="9">ATP-dependent protease La</fullName>
    </alternativeName>
</protein>
<keyword evidence="17" id="KW-1185">Reference proteome</keyword>
<dbReference type="SMART" id="SM00464">
    <property type="entry name" value="LON"/>
    <property type="match status" value="1"/>
</dbReference>
<dbReference type="RefSeq" id="WP_186996358.1">
    <property type="nucleotide sequence ID" value="NZ_JACOQK010000001.1"/>
</dbReference>
<dbReference type="EC" id="3.4.21.53" evidence="9 10"/>
<dbReference type="Pfam" id="PF00004">
    <property type="entry name" value="AAA"/>
    <property type="match status" value="1"/>
</dbReference>
<feature type="active site" evidence="9 11">
    <location>
        <position position="685"/>
    </location>
</feature>
<dbReference type="SUPFAM" id="SSF88697">
    <property type="entry name" value="PUA domain-like"/>
    <property type="match status" value="1"/>
</dbReference>
<dbReference type="Gene3D" id="2.30.130.40">
    <property type="entry name" value="LON domain-like"/>
    <property type="match status" value="1"/>
</dbReference>
<accession>A0ABR7IQH1</accession>
<feature type="binding site" evidence="9">
    <location>
        <begin position="362"/>
        <end position="369"/>
    </location>
    <ligand>
        <name>ATP</name>
        <dbReference type="ChEBI" id="CHEBI:30616"/>
    </ligand>
</feature>
<dbReference type="GO" id="GO:0004252">
    <property type="term" value="F:serine-type endopeptidase activity"/>
    <property type="evidence" value="ECO:0007669"/>
    <property type="project" value="UniProtKB-EC"/>
</dbReference>
<dbReference type="InterPro" id="IPR003593">
    <property type="entry name" value="AAA+_ATPase"/>
</dbReference>
<dbReference type="NCBIfam" id="TIGR00763">
    <property type="entry name" value="lon"/>
    <property type="match status" value="1"/>
</dbReference>
<organism evidence="16 17">
    <name type="scientific">Clostridium facile</name>
    <dbReference type="NCBI Taxonomy" id="2763035"/>
    <lineage>
        <taxon>Bacteria</taxon>
        <taxon>Bacillati</taxon>
        <taxon>Bacillota</taxon>
        <taxon>Clostridia</taxon>
        <taxon>Eubacteriales</taxon>
        <taxon>Clostridiaceae</taxon>
        <taxon>Clostridium</taxon>
    </lineage>
</organism>
<keyword evidence="2 9" id="KW-0963">Cytoplasm</keyword>
<dbReference type="PROSITE" id="PS51787">
    <property type="entry name" value="LON_N"/>
    <property type="match status" value="1"/>
</dbReference>
<dbReference type="Pfam" id="PF22667">
    <property type="entry name" value="Lon_lid"/>
    <property type="match status" value="1"/>
</dbReference>
<evidence type="ECO:0000256" key="4">
    <source>
        <dbReference type="ARBA" id="ARBA00022741"/>
    </source>
</evidence>
<evidence type="ECO:0000256" key="3">
    <source>
        <dbReference type="ARBA" id="ARBA00022670"/>
    </source>
</evidence>
<dbReference type="InterPro" id="IPR014721">
    <property type="entry name" value="Ribsml_uS5_D2-typ_fold_subgr"/>
</dbReference>
<dbReference type="Gene3D" id="1.20.58.1480">
    <property type="match status" value="1"/>
</dbReference>
<dbReference type="InterPro" id="IPR027417">
    <property type="entry name" value="P-loop_NTPase"/>
</dbReference>
<evidence type="ECO:0000256" key="7">
    <source>
        <dbReference type="ARBA" id="ARBA00022840"/>
    </source>
</evidence>
<dbReference type="InterPro" id="IPR003959">
    <property type="entry name" value="ATPase_AAA_core"/>
</dbReference>
<dbReference type="Gene3D" id="1.20.5.5270">
    <property type="match status" value="1"/>
</dbReference>
<name>A0ABR7IQH1_9CLOT</name>
<dbReference type="Gene3D" id="3.30.230.10">
    <property type="match status" value="1"/>
</dbReference>
<keyword evidence="6 9" id="KW-0720">Serine protease</keyword>
<dbReference type="SUPFAM" id="SSF52540">
    <property type="entry name" value="P-loop containing nucleoside triphosphate hydrolases"/>
    <property type="match status" value="1"/>
</dbReference>
<dbReference type="InterPro" id="IPR008269">
    <property type="entry name" value="Lon_proteolytic"/>
</dbReference>
<dbReference type="PRINTS" id="PR00830">
    <property type="entry name" value="ENDOLAPTASE"/>
</dbReference>
<keyword evidence="3 9" id="KW-0645">Protease</keyword>
<reference evidence="16 17" key="1">
    <citation type="submission" date="2020-08" db="EMBL/GenBank/DDBJ databases">
        <title>Genome public.</title>
        <authorList>
            <person name="Liu C."/>
            <person name="Sun Q."/>
        </authorList>
    </citation>
    <scope>NUCLEOTIDE SEQUENCE [LARGE SCALE GENOMIC DNA]</scope>
    <source>
        <strain evidence="16 17">NSJ-27</strain>
    </source>
</reference>
<dbReference type="InterPro" id="IPR008268">
    <property type="entry name" value="Peptidase_S16_AS"/>
</dbReference>
<dbReference type="EMBL" id="JACOQK010000001">
    <property type="protein sequence ID" value="MBC5787376.1"/>
    <property type="molecule type" value="Genomic_DNA"/>
</dbReference>
<evidence type="ECO:0000256" key="9">
    <source>
        <dbReference type="HAMAP-Rule" id="MF_01973"/>
    </source>
</evidence>
<feature type="active site" evidence="9 11">
    <location>
        <position position="728"/>
    </location>
</feature>
<dbReference type="InterPro" id="IPR046336">
    <property type="entry name" value="Lon_prtase_N_sf"/>
</dbReference>
<proteinExistence type="evidence at transcript level"/>
<dbReference type="InterPro" id="IPR020568">
    <property type="entry name" value="Ribosomal_Su5_D2-typ_SF"/>
</dbReference>
<dbReference type="PIRSF" id="PIRSF001174">
    <property type="entry name" value="Lon_proteas"/>
    <property type="match status" value="1"/>
</dbReference>
<dbReference type="Proteomes" id="UP000649151">
    <property type="component" value="Unassembled WGS sequence"/>
</dbReference>
<dbReference type="HAMAP" id="MF_01973">
    <property type="entry name" value="lon_bact"/>
    <property type="match status" value="1"/>
</dbReference>
<comment type="subunit">
    <text evidence="9 10">Homohexamer. Organized in a ring with a central cavity.</text>
</comment>
<dbReference type="InterPro" id="IPR015947">
    <property type="entry name" value="PUA-like_sf"/>
</dbReference>
<evidence type="ECO:0000256" key="6">
    <source>
        <dbReference type="ARBA" id="ARBA00022825"/>
    </source>
</evidence>
<comment type="caution">
    <text evidence="16">The sequence shown here is derived from an EMBL/GenBank/DDBJ whole genome shotgun (WGS) entry which is preliminary data.</text>
</comment>
<dbReference type="CDD" id="cd19500">
    <property type="entry name" value="RecA-like_Lon"/>
    <property type="match status" value="1"/>
</dbReference>
<comment type="subcellular location">
    <subcellularLocation>
        <location evidence="1 9 10">Cytoplasm</location>
    </subcellularLocation>
</comment>
<evidence type="ECO:0000256" key="5">
    <source>
        <dbReference type="ARBA" id="ARBA00022801"/>
    </source>
</evidence>
<dbReference type="PROSITE" id="PS01046">
    <property type="entry name" value="LON_SER"/>
    <property type="match status" value="1"/>
</dbReference>
<feature type="region of interest" description="Disordered" evidence="13">
    <location>
        <begin position="780"/>
        <end position="806"/>
    </location>
</feature>
<dbReference type="InterPro" id="IPR004815">
    <property type="entry name" value="Lon_bac/euk-typ"/>
</dbReference>
<dbReference type="InterPro" id="IPR027543">
    <property type="entry name" value="Lon_bac"/>
</dbReference>
<keyword evidence="8 9" id="KW-0346">Stress response</keyword>
<evidence type="ECO:0000313" key="17">
    <source>
        <dbReference type="Proteomes" id="UP000649151"/>
    </source>
</evidence>
<comment type="catalytic activity">
    <reaction evidence="9 10 11">
        <text>Hydrolysis of proteins in presence of ATP.</text>
        <dbReference type="EC" id="3.4.21.53"/>
    </reaction>
</comment>
<feature type="domain" description="Lon N-terminal" evidence="15">
    <location>
        <begin position="13"/>
        <end position="208"/>
    </location>
</feature>
<dbReference type="InterPro" id="IPR054594">
    <property type="entry name" value="Lon_lid"/>
</dbReference>
<dbReference type="Gene3D" id="3.40.50.300">
    <property type="entry name" value="P-loop containing nucleotide triphosphate hydrolases"/>
    <property type="match status" value="1"/>
</dbReference>
<evidence type="ECO:0000256" key="12">
    <source>
        <dbReference type="RuleBase" id="RU000591"/>
    </source>
</evidence>
<comment type="function">
    <text evidence="9">ATP-dependent serine protease that mediates the selective degradation of mutant and abnormal proteins as well as certain short-lived regulatory proteins. Required for cellular homeostasis and for survival from DNA damage and developmental changes induced by stress. Degrades polypeptides processively to yield small peptide fragments that are 5 to 10 amino acids long. Binds to DNA in a double-stranded, site-specific manner.</text>
</comment>
<gene>
    <name evidence="9 16" type="primary">lon</name>
    <name evidence="16" type="ORF">H8Z77_04975</name>
</gene>
<keyword evidence="4 9" id="KW-0547">Nucleotide-binding</keyword>
<dbReference type="SUPFAM" id="SSF54211">
    <property type="entry name" value="Ribosomal protein S5 domain 2-like"/>
    <property type="match status" value="1"/>
</dbReference>
<evidence type="ECO:0000259" key="15">
    <source>
        <dbReference type="PROSITE" id="PS51787"/>
    </source>
</evidence>
<evidence type="ECO:0000259" key="14">
    <source>
        <dbReference type="PROSITE" id="PS51786"/>
    </source>
</evidence>
<comment type="induction">
    <text evidence="9">By heat shock.</text>
</comment>
<feature type="domain" description="Lon proteolytic" evidence="14">
    <location>
        <begin position="598"/>
        <end position="779"/>
    </location>
</feature>
<evidence type="ECO:0000256" key="13">
    <source>
        <dbReference type="SAM" id="MobiDB-lite"/>
    </source>
</evidence>
<feature type="compositionally biased region" description="Polar residues" evidence="13">
    <location>
        <begin position="796"/>
        <end position="806"/>
    </location>
</feature>
<keyword evidence="5 9" id="KW-0378">Hydrolase</keyword>
<dbReference type="InterPro" id="IPR027065">
    <property type="entry name" value="Lon_Prtase"/>
</dbReference>
<dbReference type="InterPro" id="IPR003111">
    <property type="entry name" value="Lon_prtase_N"/>
</dbReference>
<evidence type="ECO:0000256" key="8">
    <source>
        <dbReference type="ARBA" id="ARBA00023016"/>
    </source>
</evidence>
<comment type="similarity">
    <text evidence="9 10 11 12">Belongs to the peptidase S16 family.</text>
</comment>
<dbReference type="PANTHER" id="PTHR10046">
    <property type="entry name" value="ATP DEPENDENT LON PROTEASE FAMILY MEMBER"/>
    <property type="match status" value="1"/>
</dbReference>
<dbReference type="SMART" id="SM00382">
    <property type="entry name" value="AAA"/>
    <property type="match status" value="1"/>
</dbReference>
<evidence type="ECO:0000256" key="1">
    <source>
        <dbReference type="ARBA" id="ARBA00004496"/>
    </source>
</evidence>
<dbReference type="Pfam" id="PF02190">
    <property type="entry name" value="LON_substr_bdg"/>
    <property type="match status" value="1"/>
</dbReference>
<sequence>MAYKVTAKCNLTMPVIAARGTVVFPKSFQHLDISRPKTIAAIRKAMDGNRKIFVVAQRNIMIEDPSENDLYTVGTVVELKQFVKRSETEYRIMVRGDYKAQLISLTSTTPYLEAEIKRIPNKRQHATEVELEAAIRAVKQAFQAYLIIGQKISRDLILSVETEQDPNSLLSLLTTHIPMKYEARQAMLEEPNVLERLHLLVNALTEEAAVLSLEKEIFEKVQDNIDQNQREYFLREQMRVIHEELGTGPDVDEEEQANYIEKIQAIQHISEDAKAKLISEAKRLEKMPPGSHETYVITNYLDTCLDLPWDNFTVDSLDVKAAKKQLDKDHYGLEKVKERILENLAVRQFAPDLKGQIICLVGPPGVGKTSIASSVAKAMNRRFVRIALGGISDESDIRGHRKTYVGAMPGRIIAGIKQSKSRNPLVLLDEIDKMGSSFKGDPSSAMLEVLDGEQNATFVDHYIEVPFDLSECLFITTANSLSTIPVPLLDRMEVIELSSYTMEEKFHICKEHLIPKQRKKHGMDAKTIRFTDDAIYSMIDHYTREAGVRKLERLVASLCRKTAKIIAEGEAKSVRFTAKNLEKYLGPKKYLGDKIPDIDPIGLVNGLAWTSVGGELLQIEAGIMDGKGIVQLTGSLGDVMKESANTAISFVRSIAAKYGIPTDFYQKKDIHIHLPEGAVPKDGPSAGVALATVLVSALAGIPIRRDVAMTGEITLRGRDLPIGGLKEKAIAAYKSGVKTVLIPYDNQPDLEEVDQAVKDALTFIPCKTAEEVLEYALVQPRTDQKPQKKRRKGSLSEKNGSVTYEI</sequence>
<dbReference type="PROSITE" id="PS51786">
    <property type="entry name" value="LON_PROTEOLYTIC"/>
    <property type="match status" value="1"/>
</dbReference>
<evidence type="ECO:0000256" key="2">
    <source>
        <dbReference type="ARBA" id="ARBA00022490"/>
    </source>
</evidence>
<evidence type="ECO:0000313" key="16">
    <source>
        <dbReference type="EMBL" id="MBC5787376.1"/>
    </source>
</evidence>
<evidence type="ECO:0000256" key="11">
    <source>
        <dbReference type="PROSITE-ProRule" id="PRU01122"/>
    </source>
</evidence>
<dbReference type="Gene3D" id="1.10.8.60">
    <property type="match status" value="1"/>
</dbReference>
<evidence type="ECO:0000256" key="10">
    <source>
        <dbReference type="PIRNR" id="PIRNR001174"/>
    </source>
</evidence>